<dbReference type="SUPFAM" id="SSF160975">
    <property type="entry name" value="AF1531-like"/>
    <property type="match status" value="1"/>
</dbReference>
<dbReference type="GO" id="GO:0005737">
    <property type="term" value="C:cytoplasm"/>
    <property type="evidence" value="ECO:0007669"/>
    <property type="project" value="UniProtKB-SubCell"/>
</dbReference>
<sequence length="1144" mass="130157">MKLEKSDVNTVVENHIDFTHLHVHTEYSLLDGASRVKKLITHAKELGMKSIAITDHGTMYGTIAFYKEALKQGIKPIIGCEVYVAPKSRFDNFEVEGTHYYHLILLAENNKGYQNLIKLVSLANIEGMYYKPRVDKDLLRQYHEGIICLSSCIAGEIPQAIIRDNMERAEKLVQEYVDIFGKDNFFLEIQNHQIPEEAKANKGLISLAQKYDLKLVATNDIHYIKKEDNDFHDVLLCIQTGRTLDDKDRMKFYNDDFYLKSGAEMLALFKDTPEAITNTLEIANRCNVSFEFGHLHLPNFPLPEGMTDEQYLHKLCKEKIHNRYAEVTEEIQQRLDYELSIINRMGYDSYFLIVWDFINFARSQNIAVGPGRGSAAGSIVAYILGITDIDPLKYSLLFERFLNPERVTMPDIDIDFCYIRRDEVIEYVKRRYGDDHVAQIITFGTMAAKGAVRDVGRVMNMPYNEVDKIAKLIPQELGMTLDKALKDSSELLTLYQENLEVRKLIDFAKDVEGMPRHSSTHAAGVVISKDPVTDYVPIQISEGTFVTQYDKDCVEELGLLKMDFLGLRTLTVIADALTNIKNNRGIEINLDEIPLEDEKTSQMLCRGETGAVFQLESAGMTTLVKDLQPTGFADLIPVMALYRPGPLGSGMVTDFINGRHGRKKVTYIHPDLEPILKETFGVILYQEQVMQIVQVLAGFTLGQADILRRAMGKKKHDVLMSQKENFLKGAKDNGVDDKLAETIFDLLLHFADYGFNKSHSAAYALVSWRTAYLKAHYPQEFMAAILTSLMTSNKIGEYIEQCKHMGIDILPPDINASRDTFTVDKNSIRFGLAAVKNVGENALKTIVDIREKDGLFKSLEDFCSRVSSRCINKRALENLIKCGAFDSLGYNRAQYMAVLDQAMDLGSRRQKDLASGQMDLFGDFMEEEESIDKLEMPKIQEFPKIELLNMEKEITGFYITGHPLEEYREKIQYLTTIESLEKQKDGKYISVAGIIRKAKRVTTKKGDMMCFLEIEDFLGVVEVIVFPKAFYDNINYLVPDIPVVVRGKLDKSDDNNKIIADKVIGLEDYTPEFCIIVKPEQEDNAFFSKITETLQENAGPCPVYMYFMSSKKMIKGNREFWIDGSETVVNNLRNLLGKNSIKQR</sequence>
<evidence type="ECO:0000256" key="10">
    <source>
        <dbReference type="ARBA" id="ARBA00049244"/>
    </source>
</evidence>
<dbReference type="Gene3D" id="1.10.150.870">
    <property type="match status" value="1"/>
</dbReference>
<dbReference type="NCBIfam" id="NF004226">
    <property type="entry name" value="PRK05673.1"/>
    <property type="match status" value="1"/>
</dbReference>
<dbReference type="InterPro" id="IPR012340">
    <property type="entry name" value="NA-bd_OB-fold"/>
</dbReference>
<keyword evidence="5 12" id="KW-0808">Transferase</keyword>
<gene>
    <name evidence="12" type="primary">dnaE_1</name>
    <name evidence="12" type="ORF">NCTC10571_01221</name>
</gene>
<dbReference type="InterPro" id="IPR004805">
    <property type="entry name" value="DnaE2/DnaE/PolC"/>
</dbReference>
<dbReference type="SUPFAM" id="SSF89550">
    <property type="entry name" value="PHP domain-like"/>
    <property type="match status" value="1"/>
</dbReference>
<dbReference type="InterPro" id="IPR040982">
    <property type="entry name" value="DNA_pol3_finger"/>
</dbReference>
<comment type="similarity">
    <text evidence="2">Belongs to the DNA polymerase type-C family. DnaE subfamily.</text>
</comment>
<evidence type="ECO:0000256" key="7">
    <source>
        <dbReference type="ARBA" id="ARBA00022705"/>
    </source>
</evidence>
<dbReference type="InterPro" id="IPR004013">
    <property type="entry name" value="PHP_dom"/>
</dbReference>
<dbReference type="SMART" id="SM00481">
    <property type="entry name" value="POLIIIAc"/>
    <property type="match status" value="1"/>
</dbReference>
<evidence type="ECO:0000313" key="13">
    <source>
        <dbReference type="Proteomes" id="UP000255234"/>
    </source>
</evidence>
<dbReference type="InterPro" id="IPR003141">
    <property type="entry name" value="Pol/His_phosphatase_N"/>
</dbReference>
<dbReference type="GO" id="GO:0008408">
    <property type="term" value="F:3'-5' exonuclease activity"/>
    <property type="evidence" value="ECO:0007669"/>
    <property type="project" value="InterPro"/>
</dbReference>
<proteinExistence type="inferred from homology"/>
<evidence type="ECO:0000256" key="5">
    <source>
        <dbReference type="ARBA" id="ARBA00022679"/>
    </source>
</evidence>
<dbReference type="Pfam" id="PF02811">
    <property type="entry name" value="PHP"/>
    <property type="match status" value="1"/>
</dbReference>
<evidence type="ECO:0000256" key="8">
    <source>
        <dbReference type="ARBA" id="ARBA00022932"/>
    </source>
</evidence>
<dbReference type="InterPro" id="IPR011708">
    <property type="entry name" value="DNA_pol3_alpha_NTPase_dom"/>
</dbReference>
<evidence type="ECO:0000313" key="12">
    <source>
        <dbReference type="EMBL" id="STY71069.1"/>
    </source>
</evidence>
<dbReference type="Pfam" id="PF07733">
    <property type="entry name" value="DNA_pol3_alpha"/>
    <property type="match status" value="1"/>
</dbReference>
<dbReference type="Gene3D" id="2.40.50.140">
    <property type="entry name" value="Nucleic acid-binding proteins"/>
    <property type="match status" value="1"/>
</dbReference>
<dbReference type="InterPro" id="IPR016195">
    <property type="entry name" value="Pol/histidinol_Pase-like"/>
</dbReference>
<dbReference type="EC" id="2.7.7.7" evidence="3"/>
<comment type="catalytic activity">
    <reaction evidence="10">
        <text>DNA(n) + a 2'-deoxyribonucleoside 5'-triphosphate = DNA(n+1) + diphosphate</text>
        <dbReference type="Rhea" id="RHEA:22508"/>
        <dbReference type="Rhea" id="RHEA-COMP:17339"/>
        <dbReference type="Rhea" id="RHEA-COMP:17340"/>
        <dbReference type="ChEBI" id="CHEBI:33019"/>
        <dbReference type="ChEBI" id="CHEBI:61560"/>
        <dbReference type="ChEBI" id="CHEBI:173112"/>
        <dbReference type="EC" id="2.7.7.7"/>
    </reaction>
</comment>
<evidence type="ECO:0000256" key="4">
    <source>
        <dbReference type="ARBA" id="ARBA00019114"/>
    </source>
</evidence>
<evidence type="ECO:0000256" key="1">
    <source>
        <dbReference type="ARBA" id="ARBA00004496"/>
    </source>
</evidence>
<dbReference type="NCBIfam" id="TIGR00594">
    <property type="entry name" value="polc"/>
    <property type="match status" value="1"/>
</dbReference>
<dbReference type="Pfam" id="PF01336">
    <property type="entry name" value="tRNA_anti-codon"/>
    <property type="match status" value="1"/>
</dbReference>
<dbReference type="CDD" id="cd04485">
    <property type="entry name" value="DnaE_OBF"/>
    <property type="match status" value="1"/>
</dbReference>
<keyword evidence="7" id="KW-0235">DNA replication</keyword>
<dbReference type="Proteomes" id="UP000255234">
    <property type="component" value="Unassembled WGS sequence"/>
</dbReference>
<accession>A0A378NTT5</accession>
<organism evidence="12 13">
    <name type="scientific">Megamonas hypermegale</name>
    <dbReference type="NCBI Taxonomy" id="158847"/>
    <lineage>
        <taxon>Bacteria</taxon>
        <taxon>Bacillati</taxon>
        <taxon>Bacillota</taxon>
        <taxon>Negativicutes</taxon>
        <taxon>Selenomonadales</taxon>
        <taxon>Selenomonadaceae</taxon>
        <taxon>Megamonas</taxon>
    </lineage>
</organism>
<comment type="function">
    <text evidence="9">DNA polymerase III is a complex, multichain enzyme responsible for most of the replicative synthesis in bacteria. This DNA polymerase also exhibits 3' to 5' exonuclease activity. The alpha chain is the DNA polymerase.</text>
</comment>
<evidence type="ECO:0000259" key="11">
    <source>
        <dbReference type="SMART" id="SM00481"/>
    </source>
</evidence>
<keyword evidence="6 12" id="KW-0548">Nucleotidyltransferase</keyword>
<feature type="domain" description="Polymerase/histidinol phosphatase N-terminal" evidence="11">
    <location>
        <begin position="19"/>
        <end position="86"/>
    </location>
</feature>
<dbReference type="CDD" id="cd12113">
    <property type="entry name" value="PHP_PolIIIA_DnaE3"/>
    <property type="match status" value="1"/>
</dbReference>
<dbReference type="NCBIfam" id="NF005298">
    <property type="entry name" value="PRK06826.1"/>
    <property type="match status" value="1"/>
</dbReference>
<dbReference type="GO" id="GO:0003676">
    <property type="term" value="F:nucleic acid binding"/>
    <property type="evidence" value="ECO:0007669"/>
    <property type="project" value="InterPro"/>
</dbReference>
<dbReference type="Pfam" id="PF14579">
    <property type="entry name" value="HHH_6"/>
    <property type="match status" value="1"/>
</dbReference>
<dbReference type="InterPro" id="IPR029460">
    <property type="entry name" value="DNAPol_HHH"/>
</dbReference>
<dbReference type="InterPro" id="IPR041931">
    <property type="entry name" value="DNA_pol3_alpha_thumb_dom"/>
</dbReference>
<evidence type="ECO:0000256" key="6">
    <source>
        <dbReference type="ARBA" id="ARBA00022695"/>
    </source>
</evidence>
<protein>
    <recommendedName>
        <fullName evidence="4">DNA polymerase III subunit alpha</fullName>
        <ecNumber evidence="3">2.7.7.7</ecNumber>
    </recommendedName>
</protein>
<dbReference type="GO" id="GO:0006260">
    <property type="term" value="P:DNA replication"/>
    <property type="evidence" value="ECO:0007669"/>
    <property type="project" value="UniProtKB-KW"/>
</dbReference>
<name>A0A378NTT5_9FIRM</name>
<dbReference type="RefSeq" id="WP_115151448.1">
    <property type="nucleotide sequence ID" value="NZ_UGPP01000001.1"/>
</dbReference>
<dbReference type="Pfam" id="PF17657">
    <property type="entry name" value="DNA_pol3_finger"/>
    <property type="match status" value="1"/>
</dbReference>
<dbReference type="PANTHER" id="PTHR32294">
    <property type="entry name" value="DNA POLYMERASE III SUBUNIT ALPHA"/>
    <property type="match status" value="1"/>
</dbReference>
<dbReference type="STRING" id="1122216.GCA_000423385_00352"/>
<dbReference type="InterPro" id="IPR004365">
    <property type="entry name" value="NA-bd_OB_tRNA"/>
</dbReference>
<dbReference type="Gene3D" id="1.10.10.1600">
    <property type="entry name" value="Bacterial DNA polymerase III alpha subunit, thumb domain"/>
    <property type="match status" value="1"/>
</dbReference>
<comment type="subcellular location">
    <subcellularLocation>
        <location evidence="1">Cytoplasm</location>
    </subcellularLocation>
</comment>
<evidence type="ECO:0000256" key="9">
    <source>
        <dbReference type="ARBA" id="ARBA00025611"/>
    </source>
</evidence>
<dbReference type="PANTHER" id="PTHR32294:SF0">
    <property type="entry name" value="DNA POLYMERASE III SUBUNIT ALPHA"/>
    <property type="match status" value="1"/>
</dbReference>
<dbReference type="EMBL" id="UGPP01000001">
    <property type="protein sequence ID" value="STY71069.1"/>
    <property type="molecule type" value="Genomic_DNA"/>
</dbReference>
<keyword evidence="8" id="KW-0239">DNA-directed DNA polymerase</keyword>
<evidence type="ECO:0000256" key="3">
    <source>
        <dbReference type="ARBA" id="ARBA00012417"/>
    </source>
</evidence>
<reference evidence="12 13" key="1">
    <citation type="submission" date="2018-06" db="EMBL/GenBank/DDBJ databases">
        <authorList>
            <consortium name="Pathogen Informatics"/>
            <person name="Doyle S."/>
        </authorList>
    </citation>
    <scope>NUCLEOTIDE SEQUENCE [LARGE SCALE GENOMIC DNA]</scope>
    <source>
        <strain evidence="12 13">NCTC10571</strain>
    </source>
</reference>
<dbReference type="GO" id="GO:0003887">
    <property type="term" value="F:DNA-directed DNA polymerase activity"/>
    <property type="evidence" value="ECO:0007669"/>
    <property type="project" value="UniProtKB-KW"/>
</dbReference>
<evidence type="ECO:0000256" key="2">
    <source>
        <dbReference type="ARBA" id="ARBA00009496"/>
    </source>
</evidence>
<dbReference type="Gene3D" id="3.20.20.140">
    <property type="entry name" value="Metal-dependent hydrolases"/>
    <property type="match status" value="1"/>
</dbReference>
<dbReference type="AlphaFoldDB" id="A0A378NTT5"/>